<dbReference type="GO" id="GO:0003700">
    <property type="term" value="F:DNA-binding transcription factor activity"/>
    <property type="evidence" value="ECO:0007669"/>
    <property type="project" value="InterPro"/>
</dbReference>
<dbReference type="InterPro" id="IPR055166">
    <property type="entry name" value="Transc_reg_Sar_Rot_HTH"/>
</dbReference>
<evidence type="ECO:0000313" key="5">
    <source>
        <dbReference type="EMBL" id="MBB4051832.1"/>
    </source>
</evidence>
<keyword evidence="6" id="KW-1185">Reference proteome</keyword>
<evidence type="ECO:0000256" key="2">
    <source>
        <dbReference type="ARBA" id="ARBA00023125"/>
    </source>
</evidence>
<reference evidence="5 6" key="1">
    <citation type="submission" date="2020-08" db="EMBL/GenBank/DDBJ databases">
        <title>Genomic Encyclopedia of Type Strains, Phase IV (KMG-IV): sequencing the most valuable type-strain genomes for metagenomic binning, comparative biology and taxonomic classification.</title>
        <authorList>
            <person name="Goeker M."/>
        </authorList>
    </citation>
    <scope>NUCLEOTIDE SEQUENCE [LARGE SCALE GENOMIC DNA]</scope>
    <source>
        <strain evidence="5 6">DSM 23447</strain>
    </source>
</reference>
<dbReference type="GO" id="GO:0003677">
    <property type="term" value="F:DNA binding"/>
    <property type="evidence" value="ECO:0007669"/>
    <property type="project" value="UniProtKB-KW"/>
</dbReference>
<organism evidence="5 6">
    <name type="scientific">Devosia subaequoris</name>
    <dbReference type="NCBI Taxonomy" id="395930"/>
    <lineage>
        <taxon>Bacteria</taxon>
        <taxon>Pseudomonadati</taxon>
        <taxon>Pseudomonadota</taxon>
        <taxon>Alphaproteobacteria</taxon>
        <taxon>Hyphomicrobiales</taxon>
        <taxon>Devosiaceae</taxon>
        <taxon>Devosia</taxon>
    </lineage>
</organism>
<keyword evidence="2 5" id="KW-0238">DNA-binding</keyword>
<protein>
    <submittedName>
        <fullName evidence="5">DNA-binding MarR family transcriptional regulator</fullName>
    </submittedName>
</protein>
<dbReference type="PROSITE" id="PS50995">
    <property type="entry name" value="HTH_MARR_2"/>
    <property type="match status" value="1"/>
</dbReference>
<dbReference type="Pfam" id="PF22381">
    <property type="entry name" value="Staph_reg_Sar_Rot"/>
    <property type="match status" value="1"/>
</dbReference>
<feature type="domain" description="HTH marR-type" evidence="4">
    <location>
        <begin position="1"/>
        <end position="144"/>
    </location>
</feature>
<dbReference type="PANTHER" id="PTHR33164:SF43">
    <property type="entry name" value="HTH-TYPE TRANSCRIPTIONAL REPRESSOR YETL"/>
    <property type="match status" value="1"/>
</dbReference>
<dbReference type="InterPro" id="IPR036388">
    <property type="entry name" value="WH-like_DNA-bd_sf"/>
</dbReference>
<dbReference type="InterPro" id="IPR039422">
    <property type="entry name" value="MarR/SlyA-like"/>
</dbReference>
<keyword evidence="3" id="KW-0804">Transcription</keyword>
<dbReference type="PRINTS" id="PR00598">
    <property type="entry name" value="HTHMARR"/>
</dbReference>
<proteinExistence type="predicted"/>
<dbReference type="GO" id="GO:0006950">
    <property type="term" value="P:response to stress"/>
    <property type="evidence" value="ECO:0007669"/>
    <property type="project" value="TreeGrafter"/>
</dbReference>
<dbReference type="InterPro" id="IPR036390">
    <property type="entry name" value="WH_DNA-bd_sf"/>
</dbReference>
<gene>
    <name evidence="5" type="ORF">GGR20_001474</name>
</gene>
<dbReference type="EMBL" id="JACIEW010000003">
    <property type="protein sequence ID" value="MBB4051832.1"/>
    <property type="molecule type" value="Genomic_DNA"/>
</dbReference>
<evidence type="ECO:0000256" key="3">
    <source>
        <dbReference type="ARBA" id="ARBA00023163"/>
    </source>
</evidence>
<dbReference type="InterPro" id="IPR000835">
    <property type="entry name" value="HTH_MarR-typ"/>
</dbReference>
<accession>A0A7W6IMF0</accession>
<keyword evidence="1" id="KW-0805">Transcription regulation</keyword>
<evidence type="ECO:0000256" key="1">
    <source>
        <dbReference type="ARBA" id="ARBA00023015"/>
    </source>
</evidence>
<name>A0A7W6IMF0_9HYPH</name>
<dbReference type="AlphaFoldDB" id="A0A7W6IMF0"/>
<dbReference type="SUPFAM" id="SSF46785">
    <property type="entry name" value="Winged helix' DNA-binding domain"/>
    <property type="match status" value="1"/>
</dbReference>
<comment type="caution">
    <text evidence="5">The sequence shown here is derived from an EMBL/GenBank/DDBJ whole genome shotgun (WGS) entry which is preliminary data.</text>
</comment>
<sequence length="144" mass="16115">MRMTVKLPSAHRRASVSLFRTAGWLESVFDIRLRPHDLSAQQVRVLSMLVAKGDEGLTVGELREGMTDPNSNISRLLNKLMDKGHIAKVRQSDDQRVVRIQLTPQGRDACERAQQALTAEEAVWSRLTAAEAETLADLLDRLRG</sequence>
<dbReference type="Proteomes" id="UP000547011">
    <property type="component" value="Unassembled WGS sequence"/>
</dbReference>
<dbReference type="PANTHER" id="PTHR33164">
    <property type="entry name" value="TRANSCRIPTIONAL REGULATOR, MARR FAMILY"/>
    <property type="match status" value="1"/>
</dbReference>
<evidence type="ECO:0000259" key="4">
    <source>
        <dbReference type="PROSITE" id="PS50995"/>
    </source>
</evidence>
<dbReference type="RefSeq" id="WP_183310573.1">
    <property type="nucleotide sequence ID" value="NZ_JACIEW010000003.1"/>
</dbReference>
<dbReference type="SMART" id="SM00347">
    <property type="entry name" value="HTH_MARR"/>
    <property type="match status" value="1"/>
</dbReference>
<evidence type="ECO:0000313" key="6">
    <source>
        <dbReference type="Proteomes" id="UP000547011"/>
    </source>
</evidence>
<dbReference type="Gene3D" id="1.10.10.10">
    <property type="entry name" value="Winged helix-like DNA-binding domain superfamily/Winged helix DNA-binding domain"/>
    <property type="match status" value="1"/>
</dbReference>